<accession>A0ACB9C337</accession>
<keyword evidence="2" id="KW-1185">Reference proteome</keyword>
<comment type="caution">
    <text evidence="1">The sequence shown here is derived from an EMBL/GenBank/DDBJ whole genome shotgun (WGS) entry which is preliminary data.</text>
</comment>
<gene>
    <name evidence="1" type="ORF">L6452_17304</name>
</gene>
<sequence>MVTREQEPQLSPPSYGRDNPKAPPSPKVAPSRGQATYDRGNPKTPSSPEYGGDNLNVSPPAESRGQNGYGRDKTKAPPLPEKAPSDGQKTYGGGNRKTLSLPEVDGGNKADLNSPTRYGRVDPRTPPSPDPSDPRIQSVDGRVDPAIPTPPEPAEPTRPMLGGPLRVVPSTSSSCLSPDSKHYFALNLLLDSLCASSCALNCGVIFIPQGFAFITE</sequence>
<reference evidence="1 2" key="2">
    <citation type="journal article" date="2022" name="Mol. Ecol. Resour.">
        <title>The genomes of chicory, endive, great burdock and yacon provide insights into Asteraceae paleo-polyploidization history and plant inulin production.</title>
        <authorList>
            <person name="Fan W."/>
            <person name="Wang S."/>
            <person name="Wang H."/>
            <person name="Wang A."/>
            <person name="Jiang F."/>
            <person name="Liu H."/>
            <person name="Zhao H."/>
            <person name="Xu D."/>
            <person name="Zhang Y."/>
        </authorList>
    </citation>
    <scope>NUCLEOTIDE SEQUENCE [LARGE SCALE GENOMIC DNA]</scope>
    <source>
        <strain evidence="2">cv. Niubang</strain>
    </source>
</reference>
<reference evidence="2" key="1">
    <citation type="journal article" date="2022" name="Mol. Ecol. Resour.">
        <title>The genomes of chicory, endive, great burdock and yacon provide insights into Asteraceae palaeo-polyploidization history and plant inulin production.</title>
        <authorList>
            <person name="Fan W."/>
            <person name="Wang S."/>
            <person name="Wang H."/>
            <person name="Wang A."/>
            <person name="Jiang F."/>
            <person name="Liu H."/>
            <person name="Zhao H."/>
            <person name="Xu D."/>
            <person name="Zhang Y."/>
        </authorList>
    </citation>
    <scope>NUCLEOTIDE SEQUENCE [LARGE SCALE GENOMIC DNA]</scope>
    <source>
        <strain evidence="2">cv. Niubang</strain>
    </source>
</reference>
<dbReference type="EMBL" id="CM042051">
    <property type="protein sequence ID" value="KAI3728663.1"/>
    <property type="molecule type" value="Genomic_DNA"/>
</dbReference>
<dbReference type="Proteomes" id="UP001055879">
    <property type="component" value="Linkage Group LG05"/>
</dbReference>
<evidence type="ECO:0000313" key="2">
    <source>
        <dbReference type="Proteomes" id="UP001055879"/>
    </source>
</evidence>
<protein>
    <submittedName>
        <fullName evidence="1">Uncharacterized protein</fullName>
    </submittedName>
</protein>
<proteinExistence type="predicted"/>
<organism evidence="1 2">
    <name type="scientific">Arctium lappa</name>
    <name type="common">Greater burdock</name>
    <name type="synonym">Lappa major</name>
    <dbReference type="NCBI Taxonomy" id="4217"/>
    <lineage>
        <taxon>Eukaryota</taxon>
        <taxon>Viridiplantae</taxon>
        <taxon>Streptophyta</taxon>
        <taxon>Embryophyta</taxon>
        <taxon>Tracheophyta</taxon>
        <taxon>Spermatophyta</taxon>
        <taxon>Magnoliopsida</taxon>
        <taxon>eudicotyledons</taxon>
        <taxon>Gunneridae</taxon>
        <taxon>Pentapetalae</taxon>
        <taxon>asterids</taxon>
        <taxon>campanulids</taxon>
        <taxon>Asterales</taxon>
        <taxon>Asteraceae</taxon>
        <taxon>Carduoideae</taxon>
        <taxon>Cardueae</taxon>
        <taxon>Arctiinae</taxon>
        <taxon>Arctium</taxon>
    </lineage>
</organism>
<evidence type="ECO:0000313" key="1">
    <source>
        <dbReference type="EMBL" id="KAI3728663.1"/>
    </source>
</evidence>
<name>A0ACB9C337_ARCLA</name>